<dbReference type="GO" id="GO:0032259">
    <property type="term" value="P:methylation"/>
    <property type="evidence" value="ECO:0007669"/>
    <property type="project" value="UniProtKB-KW"/>
</dbReference>
<keyword evidence="2" id="KW-1185">Reference proteome</keyword>
<dbReference type="OrthoDB" id="5449367at2"/>
<sequence>MRNTFEKRLIEAIQPIRFHALAVCIYHLFETGLFETLLNAAPISLVQLARRHDFDPLKLEAFMQYLRTEGIVEEEEEGYQLSEKGRSFADFRPWYSIFIGGYGNTFLRIGERLKRGSEETDRGDAQVGSGSSGMSHYVALPITDRLLSALPSPCRRLLDLRCGTDLYLIEFCQRYPDIEVWGIEPDETSYKRALEQLHQHHMHKRIHLSQSSIADFLTTYSGSEPDVASLRYVLHQIMGQQGREGVIQLLSQLFARFPRLHLIVLEVDVQIDNPLLMHHELALAYYNPYYLAHPFSRQSLQKREFWEQVFAECNIEVLSREIVNPEVDSTGLDYGYLLRRKS</sequence>
<gene>
    <name evidence="1" type="ORF">EPA93_13985</name>
</gene>
<keyword evidence="1" id="KW-0489">Methyltransferase</keyword>
<dbReference type="RefSeq" id="WP_129888118.1">
    <property type="nucleotide sequence ID" value="NZ_CP035758.1"/>
</dbReference>
<dbReference type="SUPFAM" id="SSF46785">
    <property type="entry name" value="Winged helix' DNA-binding domain"/>
    <property type="match status" value="1"/>
</dbReference>
<protein>
    <submittedName>
        <fullName evidence="1">2-ketoarginine methyltransferase</fullName>
    </submittedName>
</protein>
<organism evidence="1 2">
    <name type="scientific">Ktedonosporobacter rubrisoli</name>
    <dbReference type="NCBI Taxonomy" id="2509675"/>
    <lineage>
        <taxon>Bacteria</taxon>
        <taxon>Bacillati</taxon>
        <taxon>Chloroflexota</taxon>
        <taxon>Ktedonobacteria</taxon>
        <taxon>Ktedonobacterales</taxon>
        <taxon>Ktedonosporobacteraceae</taxon>
        <taxon>Ktedonosporobacter</taxon>
    </lineage>
</organism>
<dbReference type="InterPro" id="IPR036388">
    <property type="entry name" value="WH-like_DNA-bd_sf"/>
</dbReference>
<dbReference type="SUPFAM" id="SSF53335">
    <property type="entry name" value="S-adenosyl-L-methionine-dependent methyltransferases"/>
    <property type="match status" value="1"/>
</dbReference>
<dbReference type="InterPro" id="IPR029063">
    <property type="entry name" value="SAM-dependent_MTases_sf"/>
</dbReference>
<dbReference type="CDD" id="cd02440">
    <property type="entry name" value="AdoMet_MTases"/>
    <property type="match status" value="1"/>
</dbReference>
<evidence type="ECO:0000313" key="2">
    <source>
        <dbReference type="Proteomes" id="UP000290365"/>
    </source>
</evidence>
<dbReference type="Gene3D" id="3.40.50.150">
    <property type="entry name" value="Vaccinia Virus protein VP39"/>
    <property type="match status" value="1"/>
</dbReference>
<dbReference type="GO" id="GO:0008168">
    <property type="term" value="F:methyltransferase activity"/>
    <property type="evidence" value="ECO:0007669"/>
    <property type="project" value="UniProtKB-KW"/>
</dbReference>
<dbReference type="Gene3D" id="1.10.10.10">
    <property type="entry name" value="Winged helix-like DNA-binding domain superfamily/Winged helix DNA-binding domain"/>
    <property type="match status" value="1"/>
</dbReference>
<dbReference type="Proteomes" id="UP000290365">
    <property type="component" value="Chromosome"/>
</dbReference>
<dbReference type="KEGG" id="kbs:EPA93_13985"/>
<accession>A0A4P6JP15</accession>
<evidence type="ECO:0000313" key="1">
    <source>
        <dbReference type="EMBL" id="QBD77054.1"/>
    </source>
</evidence>
<reference evidence="1 2" key="1">
    <citation type="submission" date="2019-01" db="EMBL/GenBank/DDBJ databases">
        <title>Ktedonosporobacter rubrisoli SCAWS-G2.</title>
        <authorList>
            <person name="Huang Y."/>
            <person name="Yan B."/>
        </authorList>
    </citation>
    <scope>NUCLEOTIDE SEQUENCE [LARGE SCALE GENOMIC DNA]</scope>
    <source>
        <strain evidence="1 2">SCAWS-G2</strain>
    </source>
</reference>
<proteinExistence type="predicted"/>
<keyword evidence="1" id="KW-0808">Transferase</keyword>
<dbReference type="EMBL" id="CP035758">
    <property type="protein sequence ID" value="QBD77054.1"/>
    <property type="molecule type" value="Genomic_DNA"/>
</dbReference>
<name>A0A4P6JP15_KTERU</name>
<dbReference type="AlphaFoldDB" id="A0A4P6JP15"/>
<dbReference type="InterPro" id="IPR036390">
    <property type="entry name" value="WH_DNA-bd_sf"/>
</dbReference>